<accession>A0A1Z5J4K7</accession>
<proteinExistence type="predicted"/>
<gene>
    <name evidence="2" type="ORF">IWT5_02183</name>
</gene>
<comment type="caution">
    <text evidence="2">The sequence shown here is derived from an EMBL/GenBank/DDBJ whole genome shotgun (WGS) entry which is preliminary data.</text>
</comment>
<sequence precursor="true">MKKHILGALLLGLATVGVLGTTTAFADDATTGNSTTADSKQSATTTGNISFSGGTLSLYNVTDSAVLGKEGLKVSDVYTNGIQQASAPLTASVDDFLGDGKDWSLKLAQSGWKAGSDGSAATATTLDTGTLTVTPDKGAKQTLTTAPVEYGKGSTGTVTLPGTLNFDLPAGTAVQTGSYTNTLTWTLDDSVTATAN</sequence>
<feature type="signal peptide" evidence="1">
    <location>
        <begin position="1"/>
        <end position="26"/>
    </location>
</feature>
<dbReference type="AlphaFoldDB" id="A0A1Z5J4K7"/>
<feature type="chain" id="PRO_5012554787" evidence="1">
    <location>
        <begin position="27"/>
        <end position="196"/>
    </location>
</feature>
<name>A0A1Z5J4K7_9LACO</name>
<keyword evidence="3" id="KW-1185">Reference proteome</keyword>
<dbReference type="OrthoDB" id="2314873at2"/>
<evidence type="ECO:0000313" key="3">
    <source>
        <dbReference type="Proteomes" id="UP000223370"/>
    </source>
</evidence>
<keyword evidence="1" id="KW-0732">Signal</keyword>
<evidence type="ECO:0000313" key="2">
    <source>
        <dbReference type="EMBL" id="GAX09013.1"/>
    </source>
</evidence>
<dbReference type="RefSeq" id="WP_098826229.1">
    <property type="nucleotide sequence ID" value="NZ_BCMJ01000012.1"/>
</dbReference>
<organism evidence="2 3">
    <name type="scientific">Secundilactobacillus silagincola</name>
    <dbReference type="NCBI Taxonomy" id="1714681"/>
    <lineage>
        <taxon>Bacteria</taxon>
        <taxon>Bacillati</taxon>
        <taxon>Bacillota</taxon>
        <taxon>Bacilli</taxon>
        <taxon>Lactobacillales</taxon>
        <taxon>Lactobacillaceae</taxon>
        <taxon>Secundilactobacillus</taxon>
    </lineage>
</organism>
<reference evidence="2 3" key="1">
    <citation type="submission" date="2015-11" db="EMBL/GenBank/DDBJ databases">
        <title>Draft genome sequences of new species of the genus Lactobacillus isolated from orchardgrass silage.</title>
        <authorList>
            <person name="Tohno M."/>
            <person name="Tanizawa Y."/>
            <person name="Arita M."/>
        </authorList>
    </citation>
    <scope>NUCLEOTIDE SEQUENCE [LARGE SCALE GENOMIC DNA]</scope>
    <source>
        <strain evidence="2 3">IWT5</strain>
    </source>
</reference>
<evidence type="ECO:0000256" key="1">
    <source>
        <dbReference type="SAM" id="SignalP"/>
    </source>
</evidence>
<dbReference type="Proteomes" id="UP000223370">
    <property type="component" value="Unassembled WGS sequence"/>
</dbReference>
<protein>
    <submittedName>
        <fullName evidence="2">Cell surface protein, CscB family</fullName>
    </submittedName>
</protein>
<dbReference type="EMBL" id="BCMJ01000012">
    <property type="protein sequence ID" value="GAX09013.1"/>
    <property type="molecule type" value="Genomic_DNA"/>
</dbReference>